<feature type="compositionally biased region" description="Polar residues" evidence="1">
    <location>
        <begin position="124"/>
        <end position="146"/>
    </location>
</feature>
<dbReference type="OrthoDB" id="10687989at2759"/>
<dbReference type="InterPro" id="IPR008984">
    <property type="entry name" value="SMAD_FHA_dom_sf"/>
</dbReference>
<dbReference type="CDD" id="cd00084">
    <property type="entry name" value="HMG-box_SF"/>
    <property type="match status" value="1"/>
</dbReference>
<feature type="compositionally biased region" description="Low complexity" evidence="1">
    <location>
        <begin position="486"/>
        <end position="506"/>
    </location>
</feature>
<protein>
    <submittedName>
        <fullName evidence="2">Uncharacterized protein</fullName>
    </submittedName>
</protein>
<feature type="compositionally biased region" description="Low complexity" evidence="1">
    <location>
        <begin position="532"/>
        <end position="545"/>
    </location>
</feature>
<dbReference type="SUPFAM" id="SSF49879">
    <property type="entry name" value="SMAD/FHA domain"/>
    <property type="match status" value="1"/>
</dbReference>
<feature type="compositionally biased region" description="Low complexity" evidence="1">
    <location>
        <begin position="287"/>
        <end position="301"/>
    </location>
</feature>
<reference evidence="2 3" key="1">
    <citation type="journal article" date="2015" name="Genome Biol. Evol.">
        <title>Phylogenomic analyses indicate that early fungi evolved digesting cell walls of algal ancestors of land plants.</title>
        <authorList>
            <person name="Chang Y."/>
            <person name="Wang S."/>
            <person name="Sekimoto S."/>
            <person name="Aerts A.L."/>
            <person name="Choi C."/>
            <person name="Clum A."/>
            <person name="LaButti K.M."/>
            <person name="Lindquist E.A."/>
            <person name="Yee Ngan C."/>
            <person name="Ohm R.A."/>
            <person name="Salamov A.A."/>
            <person name="Grigoriev I.V."/>
            <person name="Spatafora J.W."/>
            <person name="Berbee M.L."/>
        </authorList>
    </citation>
    <scope>NUCLEOTIDE SEQUENCE [LARGE SCALE GENOMIC DNA]</scope>
    <source>
        <strain evidence="2 3">JEL478</strain>
    </source>
</reference>
<feature type="compositionally biased region" description="Basic and acidic residues" evidence="1">
    <location>
        <begin position="592"/>
        <end position="601"/>
    </location>
</feature>
<name>A0A139ALI9_GONPJ</name>
<feature type="compositionally biased region" description="Basic and acidic residues" evidence="1">
    <location>
        <begin position="148"/>
        <end position="184"/>
    </location>
</feature>
<evidence type="ECO:0000313" key="2">
    <source>
        <dbReference type="EMBL" id="KXS17558.1"/>
    </source>
</evidence>
<feature type="region of interest" description="Disordered" evidence="1">
    <location>
        <begin position="111"/>
        <end position="202"/>
    </location>
</feature>
<dbReference type="EMBL" id="KQ965746">
    <property type="protein sequence ID" value="KXS17558.1"/>
    <property type="molecule type" value="Genomic_DNA"/>
</dbReference>
<feature type="compositionally biased region" description="Low complexity" evidence="1">
    <location>
        <begin position="310"/>
        <end position="323"/>
    </location>
</feature>
<feature type="compositionally biased region" description="Acidic residues" evidence="1">
    <location>
        <begin position="424"/>
        <end position="440"/>
    </location>
</feature>
<sequence length="610" mass="63878">MQAYVQPPGQPELRIAVREHEDTVLGRTSQQIVPTPNLHISRVQITIRWSPGEGTLTLTRLGQSASHLDGVPLPRNSPTTIRTPGVYIITLLNDKFPAELHLVAPPPLVPQPAPLNSDDARSTVPPTGTFTAANASVTASGPSSISRKGKEPLLPHVKHDDEDNDRASDSSRHGTSDDEDRPLLDLDGDDDDIPGLRRDGENEDRLPLVVDWNEGDVISEESGFLNEDSPPSDIDSSCSDPDIATGAADPKAAKSRAAPRKKEPTQRKTAPAGRASGARGGMPAPPSGGSTPATATGPRAGKNPRKRKPSASSPSASSSSDSDVPPTGAPTQHRRRPTPYALFSRAARTRIGPSNPGKPATWVTAMVRREWADMEEGERTVWEDRAREGGWKGKAGAGASRGKAGKSGRGGGKGAKARRRKEDYEEETGVDADGDAEGDGDSPASEVDWAKGSGEDDDTPVVPQRRLKRARVVQEYEAGGGEMEGGRQAAGGSLRNSLELSSGTEGESMEGSRHAPRASPHHAPPALPPPVDSSSDAMSDSAIAPVGAGSRFGAASVGSVRRLSASRPLRASASASLAAHPRAPGGHGSLRGVRDRGRDSDSGEESESAL</sequence>
<feature type="compositionally biased region" description="Gly residues" evidence="1">
    <location>
        <begin position="405"/>
        <end position="414"/>
    </location>
</feature>
<dbReference type="Proteomes" id="UP000070544">
    <property type="component" value="Unassembled WGS sequence"/>
</dbReference>
<dbReference type="AlphaFoldDB" id="A0A139ALI9"/>
<dbReference type="SUPFAM" id="SSF47095">
    <property type="entry name" value="HMG-box"/>
    <property type="match status" value="1"/>
</dbReference>
<gene>
    <name evidence="2" type="ORF">M427DRAFT_144261</name>
</gene>
<feature type="compositionally biased region" description="Pro residues" evidence="1">
    <location>
        <begin position="522"/>
        <end position="531"/>
    </location>
</feature>
<feature type="compositionally biased region" description="Basic and acidic residues" evidence="1">
    <location>
        <begin position="367"/>
        <end position="391"/>
    </location>
</feature>
<feature type="compositionally biased region" description="Low complexity" evidence="1">
    <location>
        <begin position="228"/>
        <end position="250"/>
    </location>
</feature>
<feature type="region of interest" description="Disordered" evidence="1">
    <location>
        <begin position="219"/>
        <end position="610"/>
    </location>
</feature>
<dbReference type="InterPro" id="IPR036910">
    <property type="entry name" value="HMG_box_dom_sf"/>
</dbReference>
<dbReference type="Gene3D" id="1.10.30.10">
    <property type="entry name" value="High mobility group box domain"/>
    <property type="match status" value="1"/>
</dbReference>
<proteinExistence type="predicted"/>
<keyword evidence="3" id="KW-1185">Reference proteome</keyword>
<dbReference type="Gene3D" id="2.60.200.20">
    <property type="match status" value="1"/>
</dbReference>
<dbReference type="CDD" id="cd22671">
    <property type="entry name" value="FHA_APTX-like"/>
    <property type="match status" value="1"/>
</dbReference>
<accession>A0A139ALI9</accession>
<organism evidence="2 3">
    <name type="scientific">Gonapodya prolifera (strain JEL478)</name>
    <name type="common">Monoblepharis prolifera</name>
    <dbReference type="NCBI Taxonomy" id="1344416"/>
    <lineage>
        <taxon>Eukaryota</taxon>
        <taxon>Fungi</taxon>
        <taxon>Fungi incertae sedis</taxon>
        <taxon>Chytridiomycota</taxon>
        <taxon>Chytridiomycota incertae sedis</taxon>
        <taxon>Monoblepharidomycetes</taxon>
        <taxon>Monoblepharidales</taxon>
        <taxon>Gonapodyaceae</taxon>
        <taxon>Gonapodya</taxon>
    </lineage>
</organism>
<evidence type="ECO:0000256" key="1">
    <source>
        <dbReference type="SAM" id="MobiDB-lite"/>
    </source>
</evidence>
<evidence type="ECO:0000313" key="3">
    <source>
        <dbReference type="Proteomes" id="UP000070544"/>
    </source>
</evidence>
<feature type="compositionally biased region" description="Low complexity" evidence="1">
    <location>
        <begin position="561"/>
        <end position="584"/>
    </location>
</feature>